<dbReference type="SUPFAM" id="SSF53098">
    <property type="entry name" value="Ribonuclease H-like"/>
    <property type="match status" value="1"/>
</dbReference>
<proteinExistence type="predicted"/>
<dbReference type="Gene3D" id="3.90.350.10">
    <property type="entry name" value="Transposase Inhibitor Protein From Tn5, Chain A, domain 1"/>
    <property type="match status" value="1"/>
</dbReference>
<sequence length="482" mass="53802">MRLGCVEAAMDTAMLTTNDSCIGEFGDKRLCKTGSLLYCRMVERGTVCLRQLSDDRATQRRFHRLLEHHNVTSGEIIRYGSERTAQAAAGRHVLAIQDTSELDYSAHTRRTGGLGGISNNKGCGLFIHPVLAVDAENNACLGIAHGLAWVREARSTAKPERRPIEEKESMCWLEGGQGAKRCLQQAALVTVVADRESDIYEEWDRIPDGHMHLLTRARWDRQIEEGGTVFGSLTRQPAMACQALDVSARPAGKAYRSTDGARKRARTAHRARMELRYGRVRIRRPQGCRARQASIALSVVELRERPETVLPGEQPVHWILLTSHKVETAEQAFQVVNWYEQRWQIEQLFRTLKRQGLGLESSQLAEASELVKLASIATLAATRTLQLTNARDGQTQQPASDAFDDDEVAVLEKLLGNFEGKTAKQKNPHAMHSMAWASWIIARLGGWTGYASDAKPGPITMLHGLQRFDSMVQGWKLAKMWA</sequence>
<evidence type="ECO:0000313" key="2">
    <source>
        <dbReference type="EMBL" id="RSZ59916.1"/>
    </source>
</evidence>
<keyword evidence="3" id="KW-1185">Reference proteome</keyword>
<organism evidence="2 3">
    <name type="scientific">Massilia atriviolacea</name>
    <dbReference type="NCBI Taxonomy" id="2495579"/>
    <lineage>
        <taxon>Bacteria</taxon>
        <taxon>Pseudomonadati</taxon>
        <taxon>Pseudomonadota</taxon>
        <taxon>Betaproteobacteria</taxon>
        <taxon>Burkholderiales</taxon>
        <taxon>Oxalobacteraceae</taxon>
        <taxon>Telluria group</taxon>
        <taxon>Massilia</taxon>
    </lineage>
</organism>
<dbReference type="EMBL" id="RXLQ01000003">
    <property type="protein sequence ID" value="RSZ59916.1"/>
    <property type="molecule type" value="Genomic_DNA"/>
</dbReference>
<evidence type="ECO:0000313" key="3">
    <source>
        <dbReference type="Proteomes" id="UP000278085"/>
    </source>
</evidence>
<feature type="domain" description="Transposase IS4-like" evidence="1">
    <location>
        <begin position="179"/>
        <end position="365"/>
    </location>
</feature>
<dbReference type="GO" id="GO:0003677">
    <property type="term" value="F:DNA binding"/>
    <property type="evidence" value="ECO:0007669"/>
    <property type="project" value="InterPro"/>
</dbReference>
<dbReference type="InterPro" id="IPR012337">
    <property type="entry name" value="RNaseH-like_sf"/>
</dbReference>
<dbReference type="InterPro" id="IPR047768">
    <property type="entry name" value="Tn5p-like"/>
</dbReference>
<name>A0A430HQX1_9BURK</name>
<comment type="caution">
    <text evidence="2">The sequence shown here is derived from an EMBL/GenBank/DDBJ whole genome shotgun (WGS) entry which is preliminary data.</text>
</comment>
<evidence type="ECO:0000259" key="1">
    <source>
        <dbReference type="Pfam" id="PF01609"/>
    </source>
</evidence>
<reference evidence="2 3" key="1">
    <citation type="submission" date="2018-12" db="EMBL/GenBank/DDBJ databases">
        <authorList>
            <person name="Yang E."/>
        </authorList>
    </citation>
    <scope>NUCLEOTIDE SEQUENCE [LARGE SCALE GENOMIC DNA]</scope>
    <source>
        <strain evidence="2 3">SOD</strain>
    </source>
</reference>
<dbReference type="Proteomes" id="UP000278085">
    <property type="component" value="Unassembled WGS sequence"/>
</dbReference>
<dbReference type="GO" id="GO:0004803">
    <property type="term" value="F:transposase activity"/>
    <property type="evidence" value="ECO:0007669"/>
    <property type="project" value="InterPro"/>
</dbReference>
<dbReference type="PANTHER" id="PTHR37319:SF1">
    <property type="entry name" value="TRANSPOSASE TN5 DIMERISATION DOMAIN-CONTAINING PROTEIN"/>
    <property type="match status" value="1"/>
</dbReference>
<dbReference type="NCBIfam" id="NF033590">
    <property type="entry name" value="transpos_IS4_3"/>
    <property type="match status" value="1"/>
</dbReference>
<dbReference type="PANTHER" id="PTHR37319">
    <property type="entry name" value="TRANSPOSASE"/>
    <property type="match status" value="1"/>
</dbReference>
<dbReference type="Gene3D" id="1.10.740.10">
    <property type="entry name" value="Transferase Inhibitor Protein From Tn5, Chain"/>
    <property type="match status" value="1"/>
</dbReference>
<gene>
    <name evidence="2" type="ORF">EJB06_06950</name>
</gene>
<dbReference type="InterPro" id="IPR002559">
    <property type="entry name" value="Transposase_11"/>
</dbReference>
<dbReference type="AlphaFoldDB" id="A0A430HQX1"/>
<dbReference type="OrthoDB" id="8617434at2"/>
<dbReference type="InterPro" id="IPR054836">
    <property type="entry name" value="Tn5_transposase"/>
</dbReference>
<dbReference type="InterPro" id="IPR014737">
    <property type="entry name" value="Transposase_Tn5-like_C"/>
</dbReference>
<dbReference type="GO" id="GO:0006313">
    <property type="term" value="P:DNA transposition"/>
    <property type="evidence" value="ECO:0007669"/>
    <property type="project" value="InterPro"/>
</dbReference>
<dbReference type="Pfam" id="PF01609">
    <property type="entry name" value="DDE_Tnp_1"/>
    <property type="match status" value="1"/>
</dbReference>
<protein>
    <submittedName>
        <fullName evidence="2">IS4 family transposase</fullName>
    </submittedName>
</protein>
<accession>A0A430HQX1</accession>